<name>A0A1Y2DMV8_9FUNG</name>
<proteinExistence type="predicted"/>
<feature type="non-terminal residue" evidence="1">
    <location>
        <position position="52"/>
    </location>
</feature>
<keyword evidence="2" id="KW-1185">Reference proteome</keyword>
<comment type="caution">
    <text evidence="1">The sequence shown here is derived from an EMBL/GenBank/DDBJ whole genome shotgun (WGS) entry which is preliminary data.</text>
</comment>
<dbReference type="OrthoDB" id="10590694at2759"/>
<evidence type="ECO:0000313" key="1">
    <source>
        <dbReference type="EMBL" id="ORY60476.1"/>
    </source>
</evidence>
<accession>A0A1Y2DMV8</accession>
<dbReference type="AlphaFoldDB" id="A0A1Y2DMV8"/>
<feature type="non-terminal residue" evidence="1">
    <location>
        <position position="1"/>
    </location>
</feature>
<organism evidence="1 2">
    <name type="scientific">Neocallimastix californiae</name>
    <dbReference type="NCBI Taxonomy" id="1754190"/>
    <lineage>
        <taxon>Eukaryota</taxon>
        <taxon>Fungi</taxon>
        <taxon>Fungi incertae sedis</taxon>
        <taxon>Chytridiomycota</taxon>
        <taxon>Chytridiomycota incertae sedis</taxon>
        <taxon>Neocallimastigomycetes</taxon>
        <taxon>Neocallimastigales</taxon>
        <taxon>Neocallimastigaceae</taxon>
        <taxon>Neocallimastix</taxon>
    </lineage>
</organism>
<gene>
    <name evidence="1" type="ORF">LY90DRAFT_361500</name>
</gene>
<dbReference type="Proteomes" id="UP000193920">
    <property type="component" value="Unassembled WGS sequence"/>
</dbReference>
<sequence>YIDSRFSFFLFNITLTLNELHFERREQRQLNELPFKGSSESLVPKIVGLAEF</sequence>
<evidence type="ECO:0000313" key="2">
    <source>
        <dbReference type="Proteomes" id="UP000193920"/>
    </source>
</evidence>
<protein>
    <submittedName>
        <fullName evidence="1">Uncharacterized protein</fullName>
    </submittedName>
</protein>
<dbReference type="EMBL" id="MCOG01000061">
    <property type="protein sequence ID" value="ORY60476.1"/>
    <property type="molecule type" value="Genomic_DNA"/>
</dbReference>
<reference evidence="1 2" key="1">
    <citation type="submission" date="2016-08" db="EMBL/GenBank/DDBJ databases">
        <title>A Parts List for Fungal Cellulosomes Revealed by Comparative Genomics.</title>
        <authorList>
            <consortium name="DOE Joint Genome Institute"/>
            <person name="Haitjema C.H."/>
            <person name="Gilmore S.P."/>
            <person name="Henske J.K."/>
            <person name="Solomon K.V."/>
            <person name="De Groot R."/>
            <person name="Kuo A."/>
            <person name="Mondo S.J."/>
            <person name="Salamov A.A."/>
            <person name="Labutti K."/>
            <person name="Zhao Z."/>
            <person name="Chiniquy J."/>
            <person name="Barry K."/>
            <person name="Brewer H.M."/>
            <person name="Purvine S.O."/>
            <person name="Wright A.T."/>
            <person name="Boxma B."/>
            <person name="Van Alen T."/>
            <person name="Hackstein J.H."/>
            <person name="Baker S.E."/>
            <person name="Grigoriev I.V."/>
            <person name="O'Malley M.A."/>
        </authorList>
    </citation>
    <scope>NUCLEOTIDE SEQUENCE [LARGE SCALE GENOMIC DNA]</scope>
    <source>
        <strain evidence="1 2">G1</strain>
    </source>
</reference>